<sequence>MAVAFHDVNSASGWKKLDDYLLPHSYITGYQASKDDVTVYAALSNAPSAEYVKVSRWYKHIDALLRIS</sequence>
<dbReference type="Proteomes" id="UP000634136">
    <property type="component" value="Unassembled WGS sequence"/>
</dbReference>
<comment type="caution">
    <text evidence="1">The sequence shown here is derived from an EMBL/GenBank/DDBJ whole genome shotgun (WGS) entry which is preliminary data.</text>
</comment>
<proteinExistence type="predicted"/>
<evidence type="ECO:0000313" key="1">
    <source>
        <dbReference type="EMBL" id="KAF7835648.1"/>
    </source>
</evidence>
<keyword evidence="1" id="KW-0648">Protein biosynthesis</keyword>
<reference evidence="1" key="1">
    <citation type="submission" date="2020-09" db="EMBL/GenBank/DDBJ databases">
        <title>Genome-Enabled Discovery of Anthraquinone Biosynthesis in Senna tora.</title>
        <authorList>
            <person name="Kang S.-H."/>
            <person name="Pandey R.P."/>
            <person name="Lee C.-M."/>
            <person name="Sim J.-S."/>
            <person name="Jeong J.-T."/>
            <person name="Choi B.-S."/>
            <person name="Jung M."/>
            <person name="Ginzburg D."/>
            <person name="Zhao K."/>
            <person name="Won S.Y."/>
            <person name="Oh T.-J."/>
            <person name="Yu Y."/>
            <person name="Kim N.-H."/>
            <person name="Lee O.R."/>
            <person name="Lee T.-H."/>
            <person name="Bashyal P."/>
            <person name="Kim T.-S."/>
            <person name="Lee W.-H."/>
            <person name="Kawkins C."/>
            <person name="Kim C.-K."/>
            <person name="Kim J.S."/>
            <person name="Ahn B.O."/>
            <person name="Rhee S.Y."/>
            <person name="Sohng J.K."/>
        </authorList>
    </citation>
    <scope>NUCLEOTIDE SEQUENCE</scope>
    <source>
        <tissue evidence="1">Leaf</tissue>
    </source>
</reference>
<dbReference type="PANTHER" id="PTHR11595:SF21">
    <property type="entry name" value="ELONGATION FACTOR 1-BETA"/>
    <property type="match status" value="1"/>
</dbReference>
<name>A0A834X156_9FABA</name>
<accession>A0A834X156</accession>
<dbReference type="GO" id="GO:0005853">
    <property type="term" value="C:eukaryotic translation elongation factor 1 complex"/>
    <property type="evidence" value="ECO:0007669"/>
    <property type="project" value="InterPro"/>
</dbReference>
<dbReference type="GO" id="GO:0003746">
    <property type="term" value="F:translation elongation factor activity"/>
    <property type="evidence" value="ECO:0007669"/>
    <property type="project" value="UniProtKB-KW"/>
</dbReference>
<dbReference type="PANTHER" id="PTHR11595">
    <property type="entry name" value="EF-HAND AND COILED-COIL DOMAIN-CONTAINING FAMILY MEMBER"/>
    <property type="match status" value="1"/>
</dbReference>
<dbReference type="InterPro" id="IPR036282">
    <property type="entry name" value="Glutathione-S-Trfase_C_sf"/>
</dbReference>
<keyword evidence="2" id="KW-1185">Reference proteome</keyword>
<dbReference type="AlphaFoldDB" id="A0A834X156"/>
<dbReference type="SUPFAM" id="SSF47616">
    <property type="entry name" value="GST C-terminal domain-like"/>
    <property type="match status" value="1"/>
</dbReference>
<dbReference type="EMBL" id="JAAIUW010000004">
    <property type="protein sequence ID" value="KAF7835648.1"/>
    <property type="molecule type" value="Genomic_DNA"/>
</dbReference>
<organism evidence="1 2">
    <name type="scientific">Senna tora</name>
    <dbReference type="NCBI Taxonomy" id="362788"/>
    <lineage>
        <taxon>Eukaryota</taxon>
        <taxon>Viridiplantae</taxon>
        <taxon>Streptophyta</taxon>
        <taxon>Embryophyta</taxon>
        <taxon>Tracheophyta</taxon>
        <taxon>Spermatophyta</taxon>
        <taxon>Magnoliopsida</taxon>
        <taxon>eudicotyledons</taxon>
        <taxon>Gunneridae</taxon>
        <taxon>Pentapetalae</taxon>
        <taxon>rosids</taxon>
        <taxon>fabids</taxon>
        <taxon>Fabales</taxon>
        <taxon>Fabaceae</taxon>
        <taxon>Caesalpinioideae</taxon>
        <taxon>Cassia clade</taxon>
        <taxon>Senna</taxon>
    </lineage>
</organism>
<dbReference type="OrthoDB" id="331763at2759"/>
<evidence type="ECO:0000313" key="2">
    <source>
        <dbReference type="Proteomes" id="UP000634136"/>
    </source>
</evidence>
<keyword evidence="1" id="KW-0251">Elongation factor</keyword>
<dbReference type="InterPro" id="IPR049720">
    <property type="entry name" value="EF1B_bsu/dsu"/>
</dbReference>
<dbReference type="GO" id="GO:0005829">
    <property type="term" value="C:cytosol"/>
    <property type="evidence" value="ECO:0007669"/>
    <property type="project" value="TreeGrafter"/>
</dbReference>
<gene>
    <name evidence="1" type="ORF">G2W53_010507</name>
</gene>
<dbReference type="FunFam" id="1.20.1050.130:FF:000006">
    <property type="entry name" value="Elongation factor 1-delta 1"/>
    <property type="match status" value="1"/>
</dbReference>
<dbReference type="Gene3D" id="1.20.1050.130">
    <property type="match status" value="1"/>
</dbReference>
<protein>
    <submittedName>
        <fullName evidence="1">Elongation factor 1-delta 1</fullName>
    </submittedName>
</protein>
<dbReference type="GO" id="GO:0005085">
    <property type="term" value="F:guanyl-nucleotide exchange factor activity"/>
    <property type="evidence" value="ECO:0007669"/>
    <property type="project" value="TreeGrafter"/>
</dbReference>